<dbReference type="AlphaFoldDB" id="A0A7G1Q8V6"/>
<dbReference type="GO" id="GO:0005886">
    <property type="term" value="C:plasma membrane"/>
    <property type="evidence" value="ECO:0007669"/>
    <property type="project" value="UniProtKB-SubCell"/>
</dbReference>
<keyword evidence="4 6" id="KW-1133">Transmembrane helix</keyword>
<dbReference type="PANTHER" id="PTHR33406:SF13">
    <property type="entry name" value="MEMBRANE PROTEIN YDFJ"/>
    <property type="match status" value="1"/>
</dbReference>
<feature type="domain" description="Membrane transport protein MMPL" evidence="7">
    <location>
        <begin position="179"/>
        <end position="445"/>
    </location>
</feature>
<dbReference type="RefSeq" id="WP_197744998.1">
    <property type="nucleotide sequence ID" value="NZ_LR778175.1"/>
</dbReference>
<evidence type="ECO:0000256" key="1">
    <source>
        <dbReference type="ARBA" id="ARBA00004651"/>
    </source>
</evidence>
<gene>
    <name evidence="8" type="ORF">NSCAC_0666</name>
</gene>
<keyword evidence="5 6" id="KW-0472">Membrane</keyword>
<evidence type="ECO:0000256" key="4">
    <source>
        <dbReference type="ARBA" id="ARBA00022989"/>
    </source>
</evidence>
<accession>A0A7G1Q8V6</accession>
<feature type="transmembrane region" description="Helical" evidence="6">
    <location>
        <begin position="476"/>
        <end position="496"/>
    </location>
</feature>
<feature type="transmembrane region" description="Helical" evidence="6">
    <location>
        <begin position="842"/>
        <end position="860"/>
    </location>
</feature>
<dbReference type="Proteomes" id="UP000516072">
    <property type="component" value="Chromosome"/>
</dbReference>
<dbReference type="Pfam" id="PF03176">
    <property type="entry name" value="MMPL"/>
    <property type="match status" value="2"/>
</dbReference>
<evidence type="ECO:0000256" key="6">
    <source>
        <dbReference type="SAM" id="Phobius"/>
    </source>
</evidence>
<evidence type="ECO:0000259" key="7">
    <source>
        <dbReference type="Pfam" id="PF03176"/>
    </source>
</evidence>
<dbReference type="SUPFAM" id="SSF82866">
    <property type="entry name" value="Multidrug efflux transporter AcrB transmembrane domain"/>
    <property type="match status" value="2"/>
</dbReference>
<feature type="transmembrane region" description="Helical" evidence="6">
    <location>
        <begin position="804"/>
        <end position="821"/>
    </location>
</feature>
<name>A0A7G1Q8V6_9GAMM</name>
<dbReference type="NCBIfam" id="TIGR03480">
    <property type="entry name" value="HpnN"/>
    <property type="match status" value="1"/>
</dbReference>
<keyword evidence="2" id="KW-1003">Cell membrane</keyword>
<proteinExistence type="predicted"/>
<sequence>MSDHLLREKENSFAKAASHFVTNFITRCISVVYRFSLWIIISTLLFTGWVLFYVSGHLGVDMDTGNILAPDLPFRIASKNYDKLFPQYQDTLLILVEGDIPEHTWDATKQLTNALEKNSLVKSIYAPESNDFFKRNGLIYLDLKDLDTVADNLAEAQPFLGKLTQDLTLNNFFGMLDDIISAKQKKETTLDLESIFSSINETIESTLKGQDHLLSWQDLMNRGSSLSKSGERQFIIVQPQMDYNQMLPAKDAIDVIRDVAKSLHLDPEHGVRIRLTGDVGLAHEELESALTGNTLAGILALIMTGTLLYIGLRSGAFALTILLGLVVGLILTAGFAAFYIGHLNIISTAFGVLYIGLSTEYDIQFCMRYQQLVNQGANRLRALKVTASETGIALILCAITTMIGFYSFIPTKFSGVSELGLIAGTGMVINLSLTLLLLPAILRYLPVKNIPNIYESKTQGKFDFIYSWPLQYRKQILLGGLILGLATLPFLLQVRFDYDPLNLRNPNSESVSTIRQLMKTETIPMWSAIVLASNAEEAQKISQRAKRIDSVDKVITAEDFVPDNQEEKLEIIDDLSLLVGPLLLDASIKPSADPDSRQVLSTLDIFLHTLDSYFKDPSPKDFLAIQRLEEDIQYLVSTIEQEDQATQKQTLLRLEHNLLGTLPENLSQLQNSLKAEAVTMDTLPSDLIDRWITADGTHRVEIFPTKDFNVDDLQSLRGFVNKIHEISPSATGPLVLQLRSGEAIVDALQHAFSYALFAIIVVLFLLLRSIKDVLLVLVPLALAGLLLSTAMATFHIYFNFANVVALPLLLGVGVDSGIYMVERVRQAPGDRNDLLRTSTSRALVFTTLTTMFSLGNLLLVSHPGMASMGLILTIGIVFTLLCTLILLPALLTSNSEKSTSLQ</sequence>
<keyword evidence="9" id="KW-1185">Reference proteome</keyword>
<comment type="subcellular location">
    <subcellularLocation>
        <location evidence="1">Cell membrane</location>
        <topology evidence="1">Multi-pass membrane protein</topology>
    </subcellularLocation>
</comment>
<dbReference type="PANTHER" id="PTHR33406">
    <property type="entry name" value="MEMBRANE PROTEIN MJ1562-RELATED"/>
    <property type="match status" value="1"/>
</dbReference>
<feature type="transmembrane region" description="Helical" evidence="6">
    <location>
        <begin position="747"/>
        <end position="767"/>
    </location>
</feature>
<keyword evidence="3 6" id="KW-0812">Transmembrane</keyword>
<feature type="transmembrane region" description="Helical" evidence="6">
    <location>
        <begin position="35"/>
        <end position="54"/>
    </location>
</feature>
<evidence type="ECO:0000313" key="9">
    <source>
        <dbReference type="Proteomes" id="UP000516072"/>
    </source>
</evidence>
<feature type="transmembrane region" description="Helical" evidence="6">
    <location>
        <begin position="866"/>
        <end position="891"/>
    </location>
</feature>
<organism evidence="8 9">
    <name type="scientific">Candidatus Nitrosacidococcus tergens</name>
    <dbReference type="NCBI Taxonomy" id="553981"/>
    <lineage>
        <taxon>Bacteria</taxon>
        <taxon>Pseudomonadati</taxon>
        <taxon>Pseudomonadota</taxon>
        <taxon>Gammaproteobacteria</taxon>
        <taxon>Chromatiales</taxon>
        <taxon>Chromatiaceae</taxon>
        <taxon>Candidatus Nitrosacidococcus</taxon>
    </lineage>
</organism>
<evidence type="ECO:0000256" key="3">
    <source>
        <dbReference type="ARBA" id="ARBA00022692"/>
    </source>
</evidence>
<dbReference type="InterPro" id="IPR050545">
    <property type="entry name" value="Mycobact_MmpL"/>
</dbReference>
<dbReference type="Gene3D" id="1.20.1640.10">
    <property type="entry name" value="Multidrug efflux transporter AcrB transmembrane domain"/>
    <property type="match status" value="2"/>
</dbReference>
<feature type="transmembrane region" description="Helical" evidence="6">
    <location>
        <begin position="391"/>
        <end position="409"/>
    </location>
</feature>
<evidence type="ECO:0000256" key="2">
    <source>
        <dbReference type="ARBA" id="ARBA00022475"/>
    </source>
</evidence>
<feature type="transmembrane region" description="Helical" evidence="6">
    <location>
        <begin position="774"/>
        <end position="798"/>
    </location>
</feature>
<reference evidence="8 9" key="1">
    <citation type="submission" date="2020-03" db="EMBL/GenBank/DDBJ databases">
        <authorList>
            <person name="Picone N."/>
        </authorList>
    </citation>
    <scope>NUCLEOTIDE SEQUENCE [LARGE SCALE GENOMIC DNA]</scope>
    <source>
        <strain evidence="8">NSCAC1</strain>
    </source>
</reference>
<dbReference type="InterPro" id="IPR017841">
    <property type="entry name" value="Hopanoid_biosynth_HpnN"/>
</dbReference>
<feature type="transmembrane region" description="Helical" evidence="6">
    <location>
        <begin position="316"/>
        <end position="340"/>
    </location>
</feature>
<evidence type="ECO:0000256" key="5">
    <source>
        <dbReference type="ARBA" id="ARBA00023136"/>
    </source>
</evidence>
<feature type="domain" description="Membrane transport protein MMPL" evidence="7">
    <location>
        <begin position="751"/>
        <end position="896"/>
    </location>
</feature>
<dbReference type="EMBL" id="LR778175">
    <property type="protein sequence ID" value="CAB1275438.1"/>
    <property type="molecule type" value="Genomic_DNA"/>
</dbReference>
<evidence type="ECO:0000313" key="8">
    <source>
        <dbReference type="EMBL" id="CAB1275438.1"/>
    </source>
</evidence>
<dbReference type="KEGG" id="ntg:NSCAC_0666"/>
<dbReference type="InterPro" id="IPR004869">
    <property type="entry name" value="MMPL_dom"/>
</dbReference>
<feature type="transmembrane region" description="Helical" evidence="6">
    <location>
        <begin position="421"/>
        <end position="442"/>
    </location>
</feature>
<protein>
    <submittedName>
        <fullName evidence="8">Hopanoid biosynthesis associated RND transporter like protein HpnN</fullName>
    </submittedName>
</protein>
<feature type="transmembrane region" description="Helical" evidence="6">
    <location>
        <begin position="290"/>
        <end position="310"/>
    </location>
</feature>